<organism evidence="2 3">
    <name type="scientific">Allokutzneria multivorans</name>
    <dbReference type="NCBI Taxonomy" id="1142134"/>
    <lineage>
        <taxon>Bacteria</taxon>
        <taxon>Bacillati</taxon>
        <taxon>Actinomycetota</taxon>
        <taxon>Actinomycetes</taxon>
        <taxon>Pseudonocardiales</taxon>
        <taxon>Pseudonocardiaceae</taxon>
        <taxon>Allokutzneria</taxon>
    </lineage>
</organism>
<feature type="compositionally biased region" description="Low complexity" evidence="1">
    <location>
        <begin position="71"/>
        <end position="87"/>
    </location>
</feature>
<gene>
    <name evidence="2" type="ORF">GCM10022247_66910</name>
</gene>
<evidence type="ECO:0000256" key="1">
    <source>
        <dbReference type="SAM" id="MobiDB-lite"/>
    </source>
</evidence>
<sequence>MRWHIGWDAWESMTELEEVRAGLRAVSQEIPLLRVASARARLDDVHEARDFGAVTPWSPPSATSAHACSQPWTTSRSTTSPRPSPLRTRAGVELTLRGNRDKDAEMESIGRALIPRLRHRGYLPARLIFGTLLLLDKAD</sequence>
<proteinExistence type="predicted"/>
<accession>A0ABP7TX21</accession>
<dbReference type="Proteomes" id="UP001501747">
    <property type="component" value="Unassembled WGS sequence"/>
</dbReference>
<protein>
    <submittedName>
        <fullName evidence="2">Uncharacterized protein</fullName>
    </submittedName>
</protein>
<evidence type="ECO:0000313" key="3">
    <source>
        <dbReference type="Proteomes" id="UP001501747"/>
    </source>
</evidence>
<reference evidence="3" key="1">
    <citation type="journal article" date="2019" name="Int. J. Syst. Evol. Microbiol.">
        <title>The Global Catalogue of Microorganisms (GCM) 10K type strain sequencing project: providing services to taxonomists for standard genome sequencing and annotation.</title>
        <authorList>
            <consortium name="The Broad Institute Genomics Platform"/>
            <consortium name="The Broad Institute Genome Sequencing Center for Infectious Disease"/>
            <person name="Wu L."/>
            <person name="Ma J."/>
        </authorList>
    </citation>
    <scope>NUCLEOTIDE SEQUENCE [LARGE SCALE GENOMIC DNA]</scope>
    <source>
        <strain evidence="3">JCM 17342</strain>
    </source>
</reference>
<keyword evidence="3" id="KW-1185">Reference proteome</keyword>
<name>A0ABP7TX21_9PSEU</name>
<comment type="caution">
    <text evidence="2">The sequence shown here is derived from an EMBL/GenBank/DDBJ whole genome shotgun (WGS) entry which is preliminary data.</text>
</comment>
<evidence type="ECO:0000313" key="2">
    <source>
        <dbReference type="EMBL" id="GAA4032498.1"/>
    </source>
</evidence>
<feature type="region of interest" description="Disordered" evidence="1">
    <location>
        <begin position="53"/>
        <end position="87"/>
    </location>
</feature>
<dbReference type="EMBL" id="BAABAL010000021">
    <property type="protein sequence ID" value="GAA4032498.1"/>
    <property type="molecule type" value="Genomic_DNA"/>
</dbReference>